<feature type="signal peptide" evidence="1">
    <location>
        <begin position="1"/>
        <end position="19"/>
    </location>
</feature>
<proteinExistence type="predicted"/>
<protein>
    <submittedName>
        <fullName evidence="2">Uncharacterized protein</fullName>
    </submittedName>
</protein>
<evidence type="ECO:0000313" key="2">
    <source>
        <dbReference type="EMBL" id="KDB24941.1"/>
    </source>
</evidence>
<dbReference type="OrthoDB" id="4174383at2759"/>
<organism evidence="2 3">
    <name type="scientific">Trichophyton interdigitale (strain MR816)</name>
    <dbReference type="NCBI Taxonomy" id="1215338"/>
    <lineage>
        <taxon>Eukaryota</taxon>
        <taxon>Fungi</taxon>
        <taxon>Dikarya</taxon>
        <taxon>Ascomycota</taxon>
        <taxon>Pezizomycotina</taxon>
        <taxon>Eurotiomycetes</taxon>
        <taxon>Eurotiomycetidae</taxon>
        <taxon>Onygenales</taxon>
        <taxon>Arthrodermataceae</taxon>
        <taxon>Trichophyton</taxon>
    </lineage>
</organism>
<gene>
    <name evidence="2" type="ORF">H109_03209</name>
</gene>
<dbReference type="HOGENOM" id="CLU_2147693_0_0_1"/>
<name>A0A059JAM2_TRIIM</name>
<dbReference type="OMA" id="QLWIPLN"/>
<dbReference type="AlphaFoldDB" id="A0A059JAM2"/>
<dbReference type="EMBL" id="AOKY01000232">
    <property type="protein sequence ID" value="KDB24941.1"/>
    <property type="molecule type" value="Genomic_DNA"/>
</dbReference>
<accession>A0A059JAM2</accession>
<dbReference type="Proteomes" id="UP000024533">
    <property type="component" value="Unassembled WGS sequence"/>
</dbReference>
<evidence type="ECO:0000256" key="1">
    <source>
        <dbReference type="SAM" id="SignalP"/>
    </source>
</evidence>
<sequence>MQFTALVSVAIVLMGTASAQLWIPLNIPIPRPAPPSPAPAPAQNFPPCPAAPACPPPPACPPAPACPISQSSIQQGQQACSNVFPGSEPVFKADGSPKGCAPPGGFCTNQLQC</sequence>
<comment type="caution">
    <text evidence="2">The sequence shown here is derived from an EMBL/GenBank/DDBJ whole genome shotgun (WGS) entry which is preliminary data.</text>
</comment>
<feature type="chain" id="PRO_5001575349" evidence="1">
    <location>
        <begin position="20"/>
        <end position="113"/>
    </location>
</feature>
<keyword evidence="1" id="KW-0732">Signal</keyword>
<evidence type="ECO:0000313" key="3">
    <source>
        <dbReference type="Proteomes" id="UP000024533"/>
    </source>
</evidence>
<keyword evidence="3" id="KW-1185">Reference proteome</keyword>
<reference evidence="2 3" key="1">
    <citation type="submission" date="2014-02" db="EMBL/GenBank/DDBJ databases">
        <title>The Genome Sequence of Trichophyton interdigitale MR816.</title>
        <authorList>
            <consortium name="The Broad Institute Genomics Platform"/>
            <person name="Cuomo C.A."/>
            <person name="White T.C."/>
            <person name="Graser Y."/>
            <person name="Martinez-Rossi N."/>
            <person name="Heitman J."/>
            <person name="Young S.K."/>
            <person name="Zeng Q."/>
            <person name="Gargeya S."/>
            <person name="Abouelleil A."/>
            <person name="Alvarado L."/>
            <person name="Chapman S.B."/>
            <person name="Gainer-Dewar J."/>
            <person name="Goldberg J."/>
            <person name="Griggs A."/>
            <person name="Gujja S."/>
            <person name="Hansen M."/>
            <person name="Howarth C."/>
            <person name="Imamovic A."/>
            <person name="Larimer J."/>
            <person name="Martinez D."/>
            <person name="Murphy C."/>
            <person name="Pearson M.D."/>
            <person name="Persinoti G."/>
            <person name="Poon T."/>
            <person name="Priest M."/>
            <person name="Roberts A.D."/>
            <person name="Saif S."/>
            <person name="Shea T.D."/>
            <person name="Sykes S.N."/>
            <person name="Wortman J."/>
            <person name="Nusbaum C."/>
            <person name="Birren B."/>
        </authorList>
    </citation>
    <scope>NUCLEOTIDE SEQUENCE [LARGE SCALE GENOMIC DNA]</scope>
    <source>
        <strain evidence="2 3">MR816</strain>
    </source>
</reference>